<dbReference type="SUPFAM" id="SSF51735">
    <property type="entry name" value="NAD(P)-binding Rossmann-fold domains"/>
    <property type="match status" value="1"/>
</dbReference>
<evidence type="ECO:0000256" key="2">
    <source>
        <dbReference type="ARBA" id="ARBA00022857"/>
    </source>
</evidence>
<dbReference type="PANTHER" id="PTHR24320">
    <property type="entry name" value="RETINOL DEHYDROGENASE"/>
    <property type="match status" value="1"/>
</dbReference>
<comment type="similarity">
    <text evidence="1">Belongs to the short-chain dehydrogenases/reductases (SDR) family.</text>
</comment>
<dbReference type="PANTHER" id="PTHR24320:SF236">
    <property type="entry name" value="SHORT-CHAIN DEHYDROGENASE-RELATED"/>
    <property type="match status" value="1"/>
</dbReference>
<evidence type="ECO:0000256" key="3">
    <source>
        <dbReference type="ARBA" id="ARBA00023002"/>
    </source>
</evidence>
<evidence type="ECO:0000256" key="1">
    <source>
        <dbReference type="ARBA" id="ARBA00006484"/>
    </source>
</evidence>
<keyword evidence="2" id="KW-0521">NADP</keyword>
<name>A0A9W8TYX2_9AGAR</name>
<reference evidence="4 5" key="1">
    <citation type="journal article" date="2023" name="Proc. Natl. Acad. Sci. U.S.A.">
        <title>A global phylogenomic analysis of the shiitake genus Lentinula.</title>
        <authorList>
            <person name="Sierra-Patev S."/>
            <person name="Min B."/>
            <person name="Naranjo-Ortiz M."/>
            <person name="Looney B."/>
            <person name="Konkel Z."/>
            <person name="Slot J.C."/>
            <person name="Sakamoto Y."/>
            <person name="Steenwyk J.L."/>
            <person name="Rokas A."/>
            <person name="Carro J."/>
            <person name="Camarero S."/>
            <person name="Ferreira P."/>
            <person name="Molpeceres G."/>
            <person name="Ruiz-Duenas F.J."/>
            <person name="Serrano A."/>
            <person name="Henrissat B."/>
            <person name="Drula E."/>
            <person name="Hughes K.W."/>
            <person name="Mata J.L."/>
            <person name="Ishikawa N.K."/>
            <person name="Vargas-Isla R."/>
            <person name="Ushijima S."/>
            <person name="Smith C.A."/>
            <person name="Donoghue J."/>
            <person name="Ahrendt S."/>
            <person name="Andreopoulos W."/>
            <person name="He G."/>
            <person name="LaButti K."/>
            <person name="Lipzen A."/>
            <person name="Ng V."/>
            <person name="Riley R."/>
            <person name="Sandor L."/>
            <person name="Barry K."/>
            <person name="Martinez A.T."/>
            <person name="Xiao Y."/>
            <person name="Gibbons J.G."/>
            <person name="Terashima K."/>
            <person name="Grigoriev I.V."/>
            <person name="Hibbett D."/>
        </authorList>
    </citation>
    <scope>NUCLEOTIDE SEQUENCE [LARGE SCALE GENOMIC DNA]</scope>
    <source>
        <strain evidence="4 5">TFB7810</strain>
    </source>
</reference>
<dbReference type="GO" id="GO:0016491">
    <property type="term" value="F:oxidoreductase activity"/>
    <property type="evidence" value="ECO:0007669"/>
    <property type="project" value="UniProtKB-KW"/>
</dbReference>
<protein>
    <submittedName>
        <fullName evidence="4">NAD(P)-binding protein</fullName>
    </submittedName>
</protein>
<evidence type="ECO:0000313" key="5">
    <source>
        <dbReference type="Proteomes" id="UP001142393"/>
    </source>
</evidence>
<proteinExistence type="inferred from homology"/>
<dbReference type="Gene3D" id="3.40.50.720">
    <property type="entry name" value="NAD(P)-binding Rossmann-like Domain"/>
    <property type="match status" value="1"/>
</dbReference>
<keyword evidence="5" id="KW-1185">Reference proteome</keyword>
<keyword evidence="3" id="KW-0560">Oxidoreductase</keyword>
<dbReference type="AlphaFoldDB" id="A0A9W8TYX2"/>
<organism evidence="4 5">
    <name type="scientific">Lentinula detonsa</name>
    <dbReference type="NCBI Taxonomy" id="2804962"/>
    <lineage>
        <taxon>Eukaryota</taxon>
        <taxon>Fungi</taxon>
        <taxon>Dikarya</taxon>
        <taxon>Basidiomycota</taxon>
        <taxon>Agaricomycotina</taxon>
        <taxon>Agaricomycetes</taxon>
        <taxon>Agaricomycetidae</taxon>
        <taxon>Agaricales</taxon>
        <taxon>Marasmiineae</taxon>
        <taxon>Omphalotaceae</taxon>
        <taxon>Lentinula</taxon>
    </lineage>
</organism>
<sequence length="317" mass="35341">MASFWNLFKQFFPPTSKWSPDEIPDLTGKVALVTGGNVGLGKETCKHLLIKGCTVWLAARSKSKAEQAIADLKKETGKEALFLELDLNDLKAVKESAEKFKGQNSALHILICNAGVMVPPIEQVTAQGYDLQFGVNALGHFFLIQKLLPLLKATSNSLAETRIVWVASSAQFYFKNPPVDYENLTDTPSRKKLGKQGLYTQSKFITVMLGIYLAKLLAEDQNSNVISIYLDPGNIHTELGRNFPPFVATLMAWTILHPISKGVLTQLYAATSPEAAQYNGKYLRPWARLGEPHPQTKDEVEQKKMWDYCMAAIKDYE</sequence>
<dbReference type="InterPro" id="IPR002347">
    <property type="entry name" value="SDR_fam"/>
</dbReference>
<evidence type="ECO:0000313" key="4">
    <source>
        <dbReference type="EMBL" id="KAJ3746106.1"/>
    </source>
</evidence>
<dbReference type="EMBL" id="JANVFU010000004">
    <property type="protein sequence ID" value="KAJ3746106.1"/>
    <property type="molecule type" value="Genomic_DNA"/>
</dbReference>
<dbReference type="Pfam" id="PF00106">
    <property type="entry name" value="adh_short"/>
    <property type="match status" value="1"/>
</dbReference>
<accession>A0A9W8TYX2</accession>
<gene>
    <name evidence="4" type="ORF">DFH05DRAFT_911461</name>
</gene>
<dbReference type="InterPro" id="IPR036291">
    <property type="entry name" value="NAD(P)-bd_dom_sf"/>
</dbReference>
<dbReference type="Proteomes" id="UP001142393">
    <property type="component" value="Unassembled WGS sequence"/>
</dbReference>
<comment type="caution">
    <text evidence="4">The sequence shown here is derived from an EMBL/GenBank/DDBJ whole genome shotgun (WGS) entry which is preliminary data.</text>
</comment>
<dbReference type="PRINTS" id="PR00081">
    <property type="entry name" value="GDHRDH"/>
</dbReference>